<keyword evidence="3" id="KW-1185">Reference proteome</keyword>
<reference evidence="2 3" key="1">
    <citation type="submission" date="2024-04" db="EMBL/GenBank/DDBJ databases">
        <title>Bacillus oryzaecorticis sp. nov., a moderately halophilic bacterium isolated from rice husks.</title>
        <authorList>
            <person name="Zhu H.-S."/>
        </authorList>
    </citation>
    <scope>NUCLEOTIDE SEQUENCE [LARGE SCALE GENOMIC DNA]</scope>
    <source>
        <strain evidence="2 3">ZC255</strain>
    </source>
</reference>
<gene>
    <name evidence="2" type="ORF">AAEO50_00535</name>
</gene>
<name>A0ABU9K3T5_9BACI</name>
<evidence type="ECO:0000313" key="3">
    <source>
        <dbReference type="Proteomes" id="UP001389717"/>
    </source>
</evidence>
<keyword evidence="1" id="KW-0812">Transmembrane</keyword>
<evidence type="ECO:0000313" key="2">
    <source>
        <dbReference type="EMBL" id="MEL3970755.1"/>
    </source>
</evidence>
<evidence type="ECO:0008006" key="4">
    <source>
        <dbReference type="Google" id="ProtNLM"/>
    </source>
</evidence>
<proteinExistence type="predicted"/>
<keyword evidence="1" id="KW-1133">Transmembrane helix</keyword>
<organism evidence="2 3">
    <name type="scientific">Rossellomorea oryzaecorticis</name>
    <dbReference type="NCBI Taxonomy" id="1396505"/>
    <lineage>
        <taxon>Bacteria</taxon>
        <taxon>Bacillati</taxon>
        <taxon>Bacillota</taxon>
        <taxon>Bacilli</taxon>
        <taxon>Bacillales</taxon>
        <taxon>Bacillaceae</taxon>
        <taxon>Rossellomorea</taxon>
    </lineage>
</organism>
<dbReference type="Proteomes" id="UP001389717">
    <property type="component" value="Unassembled WGS sequence"/>
</dbReference>
<feature type="transmembrane region" description="Helical" evidence="1">
    <location>
        <begin position="195"/>
        <end position="216"/>
    </location>
</feature>
<accession>A0ABU9K3T5</accession>
<keyword evidence="1" id="KW-0472">Membrane</keyword>
<comment type="caution">
    <text evidence="2">The sequence shown here is derived from an EMBL/GenBank/DDBJ whole genome shotgun (WGS) entry which is preliminary data.</text>
</comment>
<sequence>MGLSIIHRLKRFFILLLIIPLITAGVAFFMEMGKETTYTASVPFELGNFENEKLTGKSKVKDYFQKDEYLQKVKKASNLDYSIEEMKNGLNIEEGGEYIVVFKHTSADKKESEEIVQAISDYFLEISKEKYNEKLTLLKDYVEKVEKTEEARGYLIEEEFEFKKDTEMTITNIRETKPLEKVASEASYKNPLKRAVFGFLVGAMLSLFLLIVPELFKEYRD</sequence>
<feature type="transmembrane region" description="Helical" evidence="1">
    <location>
        <begin position="12"/>
        <end position="30"/>
    </location>
</feature>
<dbReference type="EMBL" id="JBBYAF010000001">
    <property type="protein sequence ID" value="MEL3970755.1"/>
    <property type="molecule type" value="Genomic_DNA"/>
</dbReference>
<protein>
    <recommendedName>
        <fullName evidence="4">Teichuronic acid biosynthesis protein TuaF</fullName>
    </recommendedName>
</protein>
<dbReference type="RefSeq" id="WP_341979289.1">
    <property type="nucleotide sequence ID" value="NZ_JBBYAF010000001.1"/>
</dbReference>
<evidence type="ECO:0000256" key="1">
    <source>
        <dbReference type="SAM" id="Phobius"/>
    </source>
</evidence>